<dbReference type="PANTHER" id="PTHR45670:SF1">
    <property type="entry name" value="E3 UBIQUITIN-PROTEIN LIGASE HECTD1"/>
    <property type="match status" value="1"/>
</dbReference>
<evidence type="ECO:0000256" key="1">
    <source>
        <dbReference type="ARBA" id="ARBA00000885"/>
    </source>
</evidence>
<dbReference type="Gene3D" id="1.25.10.10">
    <property type="entry name" value="Leucine-rich Repeat Variant"/>
    <property type="match status" value="1"/>
</dbReference>
<dbReference type="Pfam" id="PF25579">
    <property type="entry name" value="TPR_TRIP12_N"/>
    <property type="match status" value="1"/>
</dbReference>
<dbReference type="SMART" id="SM00119">
    <property type="entry name" value="HECTc"/>
    <property type="match status" value="1"/>
</dbReference>
<dbReference type="PANTHER" id="PTHR45670">
    <property type="entry name" value="E3 UBIQUITIN-PROTEIN LIGASE TRIP12"/>
    <property type="match status" value="1"/>
</dbReference>
<sequence>MSARSDISASDNDHDDADLFDAALDDLHDQDSRDYFDSSAVTSPPSSSLPRRSASGRRSNASHMLEALEALSDTAEGEGVSYSIQELLEQPHSGESSVLDGMFPFSQLLQGPGGNSRFQRIFEQIQSNQAEHTQTAALTELCETLSLSSEEALEGSGFRVDKFVPVVVELLRVPPSMEILILSSRALSTILELFPGTAIPKAVAEHVLPSLCEKLLEIEYMDVAELALQMLDQIVCKAEQTLGFASTLTHNRKMCAQYRAEVINENGIVTLLQFIDFFPLEIQRRTARIVSHLCTDFPLSFEERLRQGLPFITSLLHSCDHEILESSFMCLQKLAESTAFTTNLKFASMVATDEVCRLLVTKLASYVSLEKSTSSHVSPLGILRFLSNFLTCVSNESSQENVLTASQLHFVDLPPIVTALLDKKVILSECQLLGETLKLAIVLLPVPGETQSTTTVPRLVLTLAHDLMPRMIRVYDFTSRAKLRYDCLHVIYRSCWVVYGSQQMLAVDQHTELSQLGAFLARVLSPKRNGRATAGEAEVAVIEMALRITEVPLLHSGVREAANDSFERQGLASIIRLHALKVEDSSSYNVQSVQTTATRLVDEYIGASSSTNCRMTQLRRLVNELQETLETSQIVSDDNDVSLVHVLLKLRDFVAKGDDFLTAHEIACSGLVKVLISLLSDTKGQHAFSQILENQIAGSDGLEFVSLLSQYLQDAISSDKDVFCISGTDNLGLSSVSISTDLELLTQHIKVHVLIDACKPAVEPDNEDQSHQEAGFHGEQTSSHAEIKKSYGQSLNISTVHDTVVLVEPLARIETIENFIADKLYGRNGNVKPILDALAEADTDIEDEGEVDECGEFANNVAKPRKVVAIYNEHVLPNNISLLEAILKFGEAGKKTIKTINASPSKFLTRILTASPHDITFRLVTLADSSMSGDAVKYTIKAIDVNPSVPAVSNQKWEDVWDFLLLLKLLQKHCIGKMVDTDFKFVNSYLSLQVLRVLEQPVAVLTNSLPLWCFRLINEFSFLVEFEMLCQFIYATTSGCSRAIQYLCRTVWRKAVQEDLALVHPPRLNASGSRRRLRDGTSRTRASGLEILLQTVKLPRLKVRVARSRLLQSAVKLISMYGGKKAVIEVEFLGEVGTGLGPTTEFFTLVCQQIQSKQLQLWLDEDGGRRLSDEEQKRVTIDESPETNSSLVVRGYHRIAVYHCFQCKVLHIPTCSLHRQLLTHEKPAIKDKDTPFDKAKNSASPLLAQLRSWKISIPQCAQCLDDHDWHSTAMSCDCVSQLNEASETVSKTTSGCTLKWWILSDTEAQYLAKVFPHHAKRVHHPVLQCAHCDTVNFPGTDAGIVVMDGDCMISRSGRRMYERDYRAVTKHVSPLCEGTPLNVMLVAITRADVDTLMVNLAESPEVLESEIESFSYLNESAITGMNIDEKPPVTAPFGLYPKPYIYDDDLVEASLFTKTEWKDSMIVENVTDEVDVRTWFRFLGCFVGQAILDERLLNLPFARPFLRALRGEKMVGDGVSIDRSLSYVDELNPTVANSLRYLHNLAVKYAAIKGSDKCEMSSVAPWMREVDAMCLSFTMIGADDIPLVAQGGDISVTLPLLHEYVKLSLEFLLDRSIKCQVQAFLQGFEQIYGGNAEYQMCRFFESFNVRELEELLCDRGTGSTMWDRDGLDLREHMVCDHGYTAESLTIANLVSILCELSIDEQRLFVRFVTGANRLPLGGLRNLEPKLTVVRKLPETTDATSIEENDAVLPSASTCTNYLKLPDYSTRDVMKQRLLYCINEGQCSFHLS</sequence>
<dbReference type="InterPro" id="IPR045322">
    <property type="entry name" value="HECTD1/TRIP12-like"/>
</dbReference>
<dbReference type="EC" id="2.3.2.26" evidence="3"/>
<accession>A0A976FN01</accession>
<evidence type="ECO:0000259" key="8">
    <source>
        <dbReference type="PROSITE" id="PS50237"/>
    </source>
</evidence>
<gene>
    <name evidence="9" type="ORF">CCR75_007255</name>
</gene>
<comment type="catalytic activity">
    <reaction evidence="1">
        <text>S-ubiquitinyl-[E2 ubiquitin-conjugating enzyme]-L-cysteine + [acceptor protein]-L-lysine = [E2 ubiquitin-conjugating enzyme]-L-cysteine + N(6)-ubiquitinyl-[acceptor protein]-L-lysine.</text>
        <dbReference type="EC" id="2.3.2.26"/>
    </reaction>
</comment>
<feature type="compositionally biased region" description="Low complexity" evidence="7">
    <location>
        <begin position="1"/>
        <end position="10"/>
    </location>
</feature>
<dbReference type="InterPro" id="IPR035983">
    <property type="entry name" value="Hect_E3_ubiquitin_ligase"/>
</dbReference>
<dbReference type="InterPro" id="IPR016024">
    <property type="entry name" value="ARM-type_fold"/>
</dbReference>
<keyword evidence="4" id="KW-0808">Transferase</keyword>
<feature type="region of interest" description="Disordered" evidence="7">
    <location>
        <begin position="1"/>
        <end position="60"/>
    </location>
</feature>
<keyword evidence="10" id="KW-1185">Reference proteome</keyword>
<evidence type="ECO:0000256" key="3">
    <source>
        <dbReference type="ARBA" id="ARBA00012485"/>
    </source>
</evidence>
<evidence type="ECO:0000256" key="4">
    <source>
        <dbReference type="ARBA" id="ARBA00022679"/>
    </source>
</evidence>
<evidence type="ECO:0000256" key="2">
    <source>
        <dbReference type="ARBA" id="ARBA00006331"/>
    </source>
</evidence>
<name>A0A976FN01_BRELC</name>
<dbReference type="InterPro" id="IPR011989">
    <property type="entry name" value="ARM-like"/>
</dbReference>
<feature type="compositionally biased region" description="Basic and acidic residues" evidence="7">
    <location>
        <begin position="25"/>
        <end position="36"/>
    </location>
</feature>
<dbReference type="GO" id="GO:0043161">
    <property type="term" value="P:proteasome-mediated ubiquitin-dependent protein catabolic process"/>
    <property type="evidence" value="ECO:0007669"/>
    <property type="project" value="TreeGrafter"/>
</dbReference>
<dbReference type="PROSITE" id="PS50237">
    <property type="entry name" value="HECT"/>
    <property type="match status" value="1"/>
</dbReference>
<feature type="domain" description="HECT" evidence="8">
    <location>
        <begin position="1455"/>
        <end position="1791"/>
    </location>
</feature>
<reference evidence="9 10" key="1">
    <citation type="journal article" date="2021" name="Genome Biol.">
        <title>AFLAP: assembly-free linkage analysis pipeline using k-mers from genome sequencing data.</title>
        <authorList>
            <person name="Fletcher K."/>
            <person name="Zhang L."/>
            <person name="Gil J."/>
            <person name="Han R."/>
            <person name="Cavanaugh K."/>
            <person name="Michelmore R."/>
        </authorList>
    </citation>
    <scope>NUCLEOTIDE SEQUENCE [LARGE SCALE GENOMIC DNA]</scope>
    <source>
        <strain evidence="9 10">SF5</strain>
    </source>
</reference>
<dbReference type="SUPFAM" id="SSF56204">
    <property type="entry name" value="Hect, E3 ligase catalytic domain"/>
    <property type="match status" value="2"/>
</dbReference>
<dbReference type="Gene3D" id="3.90.1750.10">
    <property type="entry name" value="Hect, E3 ligase catalytic domains"/>
    <property type="match status" value="2"/>
</dbReference>
<evidence type="ECO:0000256" key="7">
    <source>
        <dbReference type="SAM" id="MobiDB-lite"/>
    </source>
</evidence>
<feature type="compositionally biased region" description="Low complexity" evidence="7">
    <location>
        <begin position="38"/>
        <end position="60"/>
    </location>
</feature>
<dbReference type="GO" id="GO:0061630">
    <property type="term" value="F:ubiquitin protein ligase activity"/>
    <property type="evidence" value="ECO:0007669"/>
    <property type="project" value="UniProtKB-EC"/>
</dbReference>
<evidence type="ECO:0000313" key="9">
    <source>
        <dbReference type="EMBL" id="TDH69815.1"/>
    </source>
</evidence>
<evidence type="ECO:0000256" key="6">
    <source>
        <dbReference type="PROSITE-ProRule" id="PRU00104"/>
    </source>
</evidence>
<dbReference type="EMBL" id="SHOA02000007">
    <property type="protein sequence ID" value="TDH69815.1"/>
    <property type="molecule type" value="Genomic_DNA"/>
</dbReference>
<comment type="similarity">
    <text evidence="2">Belongs to the UPL family. K-HECT subfamily.</text>
</comment>
<protein>
    <recommendedName>
        <fullName evidence="3">HECT-type E3 ubiquitin transferase</fullName>
        <ecNumber evidence="3">2.3.2.26</ecNumber>
    </recommendedName>
</protein>
<dbReference type="RefSeq" id="XP_067819314.1">
    <property type="nucleotide sequence ID" value="XM_067965316.1"/>
</dbReference>
<dbReference type="Gene3D" id="3.30.2410.10">
    <property type="entry name" value="Hect, E3 ligase catalytic domain"/>
    <property type="match status" value="1"/>
</dbReference>
<proteinExistence type="inferred from homology"/>
<dbReference type="InterPro" id="IPR057948">
    <property type="entry name" value="TPR_TRIP12_N"/>
</dbReference>
<comment type="caution">
    <text evidence="9">The sequence shown here is derived from an EMBL/GenBank/DDBJ whole genome shotgun (WGS) entry which is preliminary data.</text>
</comment>
<dbReference type="Pfam" id="PF00632">
    <property type="entry name" value="HECT"/>
    <property type="match status" value="1"/>
</dbReference>
<evidence type="ECO:0000256" key="5">
    <source>
        <dbReference type="ARBA" id="ARBA00022786"/>
    </source>
</evidence>
<keyword evidence="5 6" id="KW-0833">Ubl conjugation pathway</keyword>
<evidence type="ECO:0000313" key="10">
    <source>
        <dbReference type="Proteomes" id="UP000294530"/>
    </source>
</evidence>
<feature type="active site" description="Glycyl thioester intermediate" evidence="6">
    <location>
        <position position="1758"/>
    </location>
</feature>
<dbReference type="OrthoDB" id="271273at2759"/>
<dbReference type="InterPro" id="IPR000569">
    <property type="entry name" value="HECT_dom"/>
</dbReference>
<dbReference type="GO" id="GO:0000209">
    <property type="term" value="P:protein polyubiquitination"/>
    <property type="evidence" value="ECO:0007669"/>
    <property type="project" value="TreeGrafter"/>
</dbReference>
<organism evidence="9 10">
    <name type="scientific">Bremia lactucae</name>
    <name type="common">Lettuce downy mildew</name>
    <dbReference type="NCBI Taxonomy" id="4779"/>
    <lineage>
        <taxon>Eukaryota</taxon>
        <taxon>Sar</taxon>
        <taxon>Stramenopiles</taxon>
        <taxon>Oomycota</taxon>
        <taxon>Peronosporomycetes</taxon>
        <taxon>Peronosporales</taxon>
        <taxon>Peronosporaceae</taxon>
        <taxon>Bremia</taxon>
    </lineage>
</organism>
<dbReference type="GeneID" id="94350987"/>
<feature type="region of interest" description="Disordered" evidence="7">
    <location>
        <begin position="763"/>
        <end position="783"/>
    </location>
</feature>
<dbReference type="KEGG" id="blac:94350987"/>
<dbReference type="Gene3D" id="3.30.2160.10">
    <property type="entry name" value="Hect, E3 ligase catalytic domain"/>
    <property type="match status" value="1"/>
</dbReference>
<dbReference type="Proteomes" id="UP000294530">
    <property type="component" value="Unassembled WGS sequence"/>
</dbReference>
<dbReference type="SUPFAM" id="SSF48371">
    <property type="entry name" value="ARM repeat"/>
    <property type="match status" value="1"/>
</dbReference>